<proteinExistence type="predicted"/>
<comment type="subcellular location">
    <subcellularLocation>
        <location evidence="1">Endomembrane system</location>
        <topology evidence="1">Multi-pass membrane protein</topology>
    </subcellularLocation>
</comment>
<feature type="transmembrane region" description="Helical" evidence="9">
    <location>
        <begin position="244"/>
        <end position="262"/>
    </location>
</feature>
<evidence type="ECO:0000256" key="7">
    <source>
        <dbReference type="ARBA" id="ARBA00023065"/>
    </source>
</evidence>
<dbReference type="GO" id="GO:0004427">
    <property type="term" value="F:inorganic diphosphate phosphatase activity"/>
    <property type="evidence" value="ECO:0007669"/>
    <property type="project" value="InterPro"/>
</dbReference>
<evidence type="ECO:0000256" key="5">
    <source>
        <dbReference type="ARBA" id="ARBA00022967"/>
    </source>
</evidence>
<dbReference type="EMBL" id="BART01018765">
    <property type="protein sequence ID" value="GAG77781.1"/>
    <property type="molecule type" value="Genomic_DNA"/>
</dbReference>
<name>X1C062_9ZZZZ</name>
<evidence type="ECO:0000256" key="4">
    <source>
        <dbReference type="ARBA" id="ARBA00022842"/>
    </source>
</evidence>
<gene>
    <name evidence="10" type="ORF">S01H4_35324</name>
</gene>
<evidence type="ECO:0000256" key="3">
    <source>
        <dbReference type="ARBA" id="ARBA00022692"/>
    </source>
</evidence>
<keyword evidence="6 9" id="KW-1133">Transmembrane helix</keyword>
<dbReference type="AlphaFoldDB" id="X1C062"/>
<dbReference type="GO" id="GO:0016020">
    <property type="term" value="C:membrane"/>
    <property type="evidence" value="ECO:0007669"/>
    <property type="project" value="InterPro"/>
</dbReference>
<dbReference type="Pfam" id="PF03030">
    <property type="entry name" value="H_PPase"/>
    <property type="match status" value="1"/>
</dbReference>
<accession>X1C062</accession>
<keyword evidence="8 9" id="KW-0472">Membrane</keyword>
<evidence type="ECO:0000313" key="10">
    <source>
        <dbReference type="EMBL" id="GAG77781.1"/>
    </source>
</evidence>
<dbReference type="InterPro" id="IPR004131">
    <property type="entry name" value="PPase-energised_H-pump"/>
</dbReference>
<evidence type="ECO:0000256" key="6">
    <source>
        <dbReference type="ARBA" id="ARBA00022989"/>
    </source>
</evidence>
<keyword evidence="3 9" id="KW-0812">Transmembrane</keyword>
<organism evidence="10">
    <name type="scientific">marine sediment metagenome</name>
    <dbReference type="NCBI Taxonomy" id="412755"/>
    <lineage>
        <taxon>unclassified sequences</taxon>
        <taxon>metagenomes</taxon>
        <taxon>ecological metagenomes</taxon>
    </lineage>
</organism>
<dbReference type="GO" id="GO:0012505">
    <property type="term" value="C:endomembrane system"/>
    <property type="evidence" value="ECO:0007669"/>
    <property type="project" value="UniProtKB-SubCell"/>
</dbReference>
<evidence type="ECO:0000256" key="1">
    <source>
        <dbReference type="ARBA" id="ARBA00004127"/>
    </source>
</evidence>
<feature type="transmembrane region" description="Helical" evidence="9">
    <location>
        <begin position="268"/>
        <end position="288"/>
    </location>
</feature>
<evidence type="ECO:0000256" key="2">
    <source>
        <dbReference type="ARBA" id="ARBA00022448"/>
    </source>
</evidence>
<dbReference type="PANTHER" id="PTHR31998">
    <property type="entry name" value="K(+)-INSENSITIVE PYROPHOSPHATE-ENERGIZED PROTON PUMP"/>
    <property type="match status" value="1"/>
</dbReference>
<evidence type="ECO:0000256" key="8">
    <source>
        <dbReference type="ARBA" id="ARBA00023136"/>
    </source>
</evidence>
<evidence type="ECO:0008006" key="11">
    <source>
        <dbReference type="Google" id="ProtNLM"/>
    </source>
</evidence>
<evidence type="ECO:0000256" key="9">
    <source>
        <dbReference type="SAM" id="Phobius"/>
    </source>
</evidence>
<protein>
    <recommendedName>
        <fullName evidence="11">Inorganic diphosphatase</fullName>
    </recommendedName>
</protein>
<feature type="transmembrane region" description="Helical" evidence="9">
    <location>
        <begin position="143"/>
        <end position="165"/>
    </location>
</feature>
<reference evidence="10" key="1">
    <citation type="journal article" date="2014" name="Front. Microbiol.">
        <title>High frequency of phylogenetically diverse reductive dehalogenase-homologous genes in deep subseafloor sedimentary metagenomes.</title>
        <authorList>
            <person name="Kawai M."/>
            <person name="Futagami T."/>
            <person name="Toyoda A."/>
            <person name="Takaki Y."/>
            <person name="Nishi S."/>
            <person name="Hori S."/>
            <person name="Arai W."/>
            <person name="Tsubouchi T."/>
            <person name="Morono Y."/>
            <person name="Uchiyama I."/>
            <person name="Ito T."/>
            <person name="Fujiyama A."/>
            <person name="Inagaki F."/>
            <person name="Takami H."/>
        </authorList>
    </citation>
    <scope>NUCLEOTIDE SEQUENCE</scope>
    <source>
        <strain evidence="10">Expedition CK06-06</strain>
    </source>
</reference>
<keyword evidence="7" id="KW-0406">Ion transport</keyword>
<sequence>DLGIFWAILAGLVAGVLIGESTNYFTSYAYKPTLNIAESSQTGGATLITRGFANGLMSTIPPIVLVVIAIIVAHYFADIYGVAIAGIGMLSTLGIQDATDAYGPVADNAGGIVEMSDLPPEIRQRTDALDSLGNTTAATGKGFAIGAAGLTALALLLSYTQAVGIDIAKFNLLDPHVISGIFLGAMLPAIFCALTLNAVGKTSFSIINEVRRQFREIKGLMEGTARPEYGKCVDICTKAALKEMLVPGLITVAAPIVIGFILGPLALAGFLVGAIACGFILAVTFANAGGSWDNA</sequence>
<keyword evidence="5" id="KW-1278">Translocase</keyword>
<feature type="non-terminal residue" evidence="10">
    <location>
        <position position="1"/>
    </location>
</feature>
<keyword evidence="4" id="KW-0460">Magnesium</keyword>
<comment type="caution">
    <text evidence="10">The sequence shown here is derived from an EMBL/GenBank/DDBJ whole genome shotgun (WGS) entry which is preliminary data.</text>
</comment>
<keyword evidence="2" id="KW-0813">Transport</keyword>
<dbReference type="GO" id="GO:0009678">
    <property type="term" value="F:diphosphate hydrolysis-driven proton transmembrane transporter activity"/>
    <property type="evidence" value="ECO:0007669"/>
    <property type="project" value="InterPro"/>
</dbReference>
<feature type="non-terminal residue" evidence="10">
    <location>
        <position position="295"/>
    </location>
</feature>
<feature type="transmembrane region" description="Helical" evidence="9">
    <location>
        <begin position="177"/>
        <end position="199"/>
    </location>
</feature>